<dbReference type="Proteomes" id="UP000095280">
    <property type="component" value="Unplaced"/>
</dbReference>
<sequence length="145" mass="15811">IRQVSPLQCERGCLEHWSIRRSAPRLHRELNPAFPEPAAAGGLATSVSTSLTADGLAKACQPEYETRMRESEFSPLKNGPQRHQQRVSEHLPPRPAGPATPPGSVPAFLQQQNSKTDASSTEVEVSPLLSYSGEDLLTGADWQEQ</sequence>
<accession>A0A1I8FHH1</accession>
<dbReference type="AlphaFoldDB" id="A0A1I8FHH1"/>
<dbReference type="WBParaSite" id="maker-unitig_34148-snap-gene-0.1-mRNA-1">
    <property type="protein sequence ID" value="maker-unitig_34148-snap-gene-0.1-mRNA-1"/>
    <property type="gene ID" value="maker-unitig_34148-snap-gene-0.1"/>
</dbReference>
<evidence type="ECO:0000313" key="2">
    <source>
        <dbReference type="Proteomes" id="UP000095280"/>
    </source>
</evidence>
<evidence type="ECO:0000256" key="1">
    <source>
        <dbReference type="SAM" id="MobiDB-lite"/>
    </source>
</evidence>
<feature type="compositionally biased region" description="Polar residues" evidence="1">
    <location>
        <begin position="109"/>
        <end position="123"/>
    </location>
</feature>
<feature type="compositionally biased region" description="Pro residues" evidence="1">
    <location>
        <begin position="93"/>
        <end position="104"/>
    </location>
</feature>
<protein>
    <submittedName>
        <fullName evidence="3">Protein Shroom1</fullName>
    </submittedName>
</protein>
<dbReference type="InterPro" id="IPR029044">
    <property type="entry name" value="Nucleotide-diphossugar_trans"/>
</dbReference>
<name>A0A1I8FHH1_9PLAT</name>
<proteinExistence type="predicted"/>
<feature type="region of interest" description="Disordered" evidence="1">
    <location>
        <begin position="64"/>
        <end position="145"/>
    </location>
</feature>
<dbReference type="Gene3D" id="3.90.550.10">
    <property type="entry name" value="Spore Coat Polysaccharide Biosynthesis Protein SpsA, Chain A"/>
    <property type="match status" value="1"/>
</dbReference>
<keyword evidence="2" id="KW-1185">Reference proteome</keyword>
<evidence type="ECO:0000313" key="3">
    <source>
        <dbReference type="WBParaSite" id="maker-unitig_34148-snap-gene-0.1-mRNA-1"/>
    </source>
</evidence>
<reference evidence="3" key="1">
    <citation type="submission" date="2016-11" db="UniProtKB">
        <authorList>
            <consortium name="WormBaseParasite"/>
        </authorList>
    </citation>
    <scope>IDENTIFICATION</scope>
</reference>
<organism evidence="2 3">
    <name type="scientific">Macrostomum lignano</name>
    <dbReference type="NCBI Taxonomy" id="282301"/>
    <lineage>
        <taxon>Eukaryota</taxon>
        <taxon>Metazoa</taxon>
        <taxon>Spiralia</taxon>
        <taxon>Lophotrochozoa</taxon>
        <taxon>Platyhelminthes</taxon>
        <taxon>Rhabditophora</taxon>
        <taxon>Macrostomorpha</taxon>
        <taxon>Macrostomida</taxon>
        <taxon>Macrostomidae</taxon>
        <taxon>Macrostomum</taxon>
    </lineage>
</organism>